<dbReference type="InterPro" id="IPR029063">
    <property type="entry name" value="SAM-dependent_MTases_sf"/>
</dbReference>
<evidence type="ECO:0000313" key="2">
    <source>
        <dbReference type="Proteomes" id="UP000039324"/>
    </source>
</evidence>
<dbReference type="STRING" id="37360.A0A0G4J8D9"/>
<dbReference type="SUPFAM" id="SSF53335">
    <property type="entry name" value="S-adenosyl-L-methionine-dependent methyltransferases"/>
    <property type="match status" value="1"/>
</dbReference>
<dbReference type="Proteomes" id="UP000039324">
    <property type="component" value="Unassembled WGS sequence"/>
</dbReference>
<dbReference type="GO" id="GO:0032259">
    <property type="term" value="P:methylation"/>
    <property type="evidence" value="ECO:0007669"/>
    <property type="project" value="InterPro"/>
</dbReference>
<dbReference type="PROSITE" id="PS00092">
    <property type="entry name" value="N6_MTASE"/>
    <property type="match status" value="1"/>
</dbReference>
<proteinExistence type="predicted"/>
<keyword evidence="2" id="KW-1185">Reference proteome</keyword>
<dbReference type="AlphaFoldDB" id="A0A0G4J8D9"/>
<dbReference type="GO" id="GO:0003676">
    <property type="term" value="F:nucleic acid binding"/>
    <property type="evidence" value="ECO:0007669"/>
    <property type="project" value="InterPro"/>
</dbReference>
<dbReference type="InterPro" id="IPR002052">
    <property type="entry name" value="DNA_methylase_N6_adenine_CS"/>
</dbReference>
<sequence>MPAAAAAVAAAGRHGRAAAAAGLSKVSSSNCAVRVADVVSALQTSGVSPFPMVEAFCLMEHARATGAPVGDLVEQRLQGKPLQLVVGTQPFADLDVACLAGQYDVIVSNPPYVPEHMWRRVDRSVRRWESPAVLYGGHLGLDVARHVIAAAPDLLRPSAASSSSSSPSIVVECGYEFQTVALKRWMRSVGLDDVEHHYDYAGRPRWVSAVQPPFVVDAPG</sequence>
<evidence type="ECO:0000313" key="1">
    <source>
        <dbReference type="EMBL" id="CEP03561.1"/>
    </source>
</evidence>
<evidence type="ECO:0008006" key="3">
    <source>
        <dbReference type="Google" id="ProtNLM"/>
    </source>
</evidence>
<dbReference type="PANTHER" id="PTHR18895:SF74">
    <property type="entry name" value="MTRF1L RELEASE FACTOR GLUTAMINE METHYLTRANSFERASE"/>
    <property type="match status" value="1"/>
</dbReference>
<gene>
    <name evidence="1" type="ORF">PBRA_009446</name>
</gene>
<dbReference type="GO" id="GO:0008168">
    <property type="term" value="F:methyltransferase activity"/>
    <property type="evidence" value="ECO:0007669"/>
    <property type="project" value="InterPro"/>
</dbReference>
<organism evidence="1 2">
    <name type="scientific">Plasmodiophora brassicae</name>
    <name type="common">Clubroot disease agent</name>
    <dbReference type="NCBI Taxonomy" id="37360"/>
    <lineage>
        <taxon>Eukaryota</taxon>
        <taxon>Sar</taxon>
        <taxon>Rhizaria</taxon>
        <taxon>Endomyxa</taxon>
        <taxon>Phytomyxea</taxon>
        <taxon>Plasmodiophorida</taxon>
        <taxon>Plasmodiophoridae</taxon>
        <taxon>Plasmodiophora</taxon>
    </lineage>
</organism>
<protein>
    <recommendedName>
        <fullName evidence="3">Methyltransferase small domain-containing protein</fullName>
    </recommendedName>
</protein>
<dbReference type="InterPro" id="IPR050320">
    <property type="entry name" value="N5-glutamine_MTase"/>
</dbReference>
<dbReference type="GO" id="GO:0005739">
    <property type="term" value="C:mitochondrion"/>
    <property type="evidence" value="ECO:0007669"/>
    <property type="project" value="TreeGrafter"/>
</dbReference>
<dbReference type="Gene3D" id="3.40.50.150">
    <property type="entry name" value="Vaccinia Virus protein VP39"/>
    <property type="match status" value="1"/>
</dbReference>
<dbReference type="PANTHER" id="PTHR18895">
    <property type="entry name" value="HEMK METHYLTRANSFERASE"/>
    <property type="match status" value="1"/>
</dbReference>
<accession>A0A0G4J8D9</accession>
<name>A0A0G4J8D9_PLABS</name>
<dbReference type="EMBL" id="CDSF01000149">
    <property type="protein sequence ID" value="CEP03561.1"/>
    <property type="molecule type" value="Genomic_DNA"/>
</dbReference>
<dbReference type="OrthoDB" id="269872at2759"/>
<reference evidence="1 2" key="1">
    <citation type="submission" date="2015-02" db="EMBL/GenBank/DDBJ databases">
        <authorList>
            <person name="Chooi Y.-H."/>
        </authorList>
    </citation>
    <scope>NUCLEOTIDE SEQUENCE [LARGE SCALE GENOMIC DNA]</scope>
    <source>
        <strain evidence="1">E3</strain>
    </source>
</reference>